<dbReference type="PROSITE" id="PS50113">
    <property type="entry name" value="PAC"/>
    <property type="match status" value="1"/>
</dbReference>
<dbReference type="NCBIfam" id="TIGR00229">
    <property type="entry name" value="sensory_box"/>
    <property type="match status" value="1"/>
</dbReference>
<dbReference type="PROSITE" id="PS50109">
    <property type="entry name" value="HIS_KIN"/>
    <property type="match status" value="1"/>
</dbReference>
<keyword evidence="11" id="KW-1185">Reference proteome</keyword>
<dbReference type="InterPro" id="IPR003661">
    <property type="entry name" value="HisK_dim/P_dom"/>
</dbReference>
<dbReference type="InterPro" id="IPR004358">
    <property type="entry name" value="Sig_transdc_His_kin-like_C"/>
</dbReference>
<reference evidence="11" key="1">
    <citation type="journal article" date="2019" name="Int. J. Syst. Evol. Microbiol.">
        <title>The Global Catalogue of Microorganisms (GCM) 10K type strain sequencing project: providing services to taxonomists for standard genome sequencing and annotation.</title>
        <authorList>
            <consortium name="The Broad Institute Genomics Platform"/>
            <consortium name="The Broad Institute Genome Sequencing Center for Infectious Disease"/>
            <person name="Wu L."/>
            <person name="Ma J."/>
        </authorList>
    </citation>
    <scope>NUCLEOTIDE SEQUENCE [LARGE SCALE GENOMIC DNA]</scope>
    <source>
        <strain evidence="11">JCM 17926</strain>
    </source>
</reference>
<dbReference type="InterPro" id="IPR000700">
    <property type="entry name" value="PAS-assoc_C"/>
</dbReference>
<dbReference type="SUPFAM" id="SSF55874">
    <property type="entry name" value="ATPase domain of HSP90 chaperone/DNA topoisomerase II/histidine kinase"/>
    <property type="match status" value="1"/>
</dbReference>
<evidence type="ECO:0000313" key="11">
    <source>
        <dbReference type="Proteomes" id="UP001500552"/>
    </source>
</evidence>
<evidence type="ECO:0000256" key="1">
    <source>
        <dbReference type="ARBA" id="ARBA00000085"/>
    </source>
</evidence>
<dbReference type="InterPro" id="IPR013655">
    <property type="entry name" value="PAS_fold_3"/>
</dbReference>
<evidence type="ECO:0000256" key="3">
    <source>
        <dbReference type="ARBA" id="ARBA00022553"/>
    </source>
</evidence>
<dbReference type="InterPro" id="IPR003594">
    <property type="entry name" value="HATPase_dom"/>
</dbReference>
<evidence type="ECO:0000313" key="10">
    <source>
        <dbReference type="EMBL" id="GAA4424020.1"/>
    </source>
</evidence>
<dbReference type="Pfam" id="PF00512">
    <property type="entry name" value="HisKA"/>
    <property type="match status" value="1"/>
</dbReference>
<dbReference type="CDD" id="cd00130">
    <property type="entry name" value="PAS"/>
    <property type="match status" value="1"/>
</dbReference>
<dbReference type="EMBL" id="BAABHC010000002">
    <property type="protein sequence ID" value="GAA4424020.1"/>
    <property type="molecule type" value="Genomic_DNA"/>
</dbReference>
<dbReference type="SMART" id="SM00388">
    <property type="entry name" value="HisKA"/>
    <property type="match status" value="1"/>
</dbReference>
<dbReference type="SUPFAM" id="SSF55785">
    <property type="entry name" value="PYP-like sensor domain (PAS domain)"/>
    <property type="match status" value="1"/>
</dbReference>
<dbReference type="Gene3D" id="3.30.565.10">
    <property type="entry name" value="Histidine kinase-like ATPase, C-terminal domain"/>
    <property type="match status" value="1"/>
</dbReference>
<dbReference type="Pfam" id="PF08447">
    <property type="entry name" value="PAS_3"/>
    <property type="match status" value="1"/>
</dbReference>
<protein>
    <recommendedName>
        <fullName evidence="2">histidine kinase</fullName>
        <ecNumber evidence="2">2.7.13.3</ecNumber>
    </recommendedName>
</protein>
<name>A0ABP8L6Y6_9BACT</name>
<feature type="domain" description="PAC" evidence="9">
    <location>
        <begin position="78"/>
        <end position="130"/>
    </location>
</feature>
<evidence type="ECO:0000256" key="4">
    <source>
        <dbReference type="ARBA" id="ARBA00022679"/>
    </source>
</evidence>
<keyword evidence="3" id="KW-0597">Phosphoprotein</keyword>
<evidence type="ECO:0000256" key="5">
    <source>
        <dbReference type="ARBA" id="ARBA00022777"/>
    </source>
</evidence>
<keyword evidence="4" id="KW-0808">Transferase</keyword>
<proteinExistence type="predicted"/>
<evidence type="ECO:0000256" key="2">
    <source>
        <dbReference type="ARBA" id="ARBA00012438"/>
    </source>
</evidence>
<sequence>MNNDLFQQFGESSKKILFLFNLGTMQFDYLNKAVESIWKLDRQAVLDSPVRLISHIHPDDRKAVVKRYELLLQEEKSHLVEVSLKLPDGTRKEVKIDAHPLKDAAGKLTHIAGDVEDVTRQSQYVDYLREYTRRKNSALEIIAHDLRGPLSIVKGIASLLESEHQEKNYEEVGTYTNIILGAYDNCLGIITDVLSDEHLKSPLIYMNTQRFEIVERVRKLLHSYQVAKGMDYQFELVSSDEKIMVELDEVKLMQVLNNLLSNSIKFTPAGGQIKIEFKKENNNLLVLHSDTGIGIPEELQSHIFQRYSKLSREGLRGESTNGVGLSIVRELVEVQGGKIWVESEGDGQGTTFFLSFPLPEE</sequence>
<evidence type="ECO:0000256" key="6">
    <source>
        <dbReference type="ARBA" id="ARBA00023012"/>
    </source>
</evidence>
<organism evidence="10 11">
    <name type="scientific">Pontibacter saemangeumensis</name>
    <dbReference type="NCBI Taxonomy" id="1084525"/>
    <lineage>
        <taxon>Bacteria</taxon>
        <taxon>Pseudomonadati</taxon>
        <taxon>Bacteroidota</taxon>
        <taxon>Cytophagia</taxon>
        <taxon>Cytophagales</taxon>
        <taxon>Hymenobacteraceae</taxon>
        <taxon>Pontibacter</taxon>
    </lineage>
</organism>
<dbReference type="RefSeq" id="WP_345156407.1">
    <property type="nucleotide sequence ID" value="NZ_BAABHC010000002.1"/>
</dbReference>
<accession>A0ABP8L6Y6</accession>
<dbReference type="CDD" id="cd00082">
    <property type="entry name" value="HisKA"/>
    <property type="match status" value="1"/>
</dbReference>
<comment type="caution">
    <text evidence="10">The sequence shown here is derived from an EMBL/GenBank/DDBJ whole genome shotgun (WGS) entry which is preliminary data.</text>
</comment>
<dbReference type="EC" id="2.7.13.3" evidence="2"/>
<comment type="catalytic activity">
    <reaction evidence="1">
        <text>ATP + protein L-histidine = ADP + protein N-phospho-L-histidine.</text>
        <dbReference type="EC" id="2.7.13.3"/>
    </reaction>
</comment>
<dbReference type="PANTHER" id="PTHR43711:SF26">
    <property type="entry name" value="SENSOR HISTIDINE KINASE RCSC"/>
    <property type="match status" value="1"/>
</dbReference>
<dbReference type="Gene3D" id="1.10.287.130">
    <property type="match status" value="1"/>
</dbReference>
<evidence type="ECO:0000259" key="9">
    <source>
        <dbReference type="PROSITE" id="PS50113"/>
    </source>
</evidence>
<dbReference type="Proteomes" id="UP001500552">
    <property type="component" value="Unassembled WGS sequence"/>
</dbReference>
<gene>
    <name evidence="10" type="ORF">GCM10023188_03340</name>
</gene>
<dbReference type="PANTHER" id="PTHR43711">
    <property type="entry name" value="TWO-COMPONENT HISTIDINE KINASE"/>
    <property type="match status" value="1"/>
</dbReference>
<keyword evidence="6" id="KW-0902">Two-component regulatory system</keyword>
<dbReference type="Pfam" id="PF02518">
    <property type="entry name" value="HATPase_c"/>
    <property type="match status" value="1"/>
</dbReference>
<dbReference type="Gene3D" id="3.30.450.20">
    <property type="entry name" value="PAS domain"/>
    <property type="match status" value="1"/>
</dbReference>
<dbReference type="InterPro" id="IPR035965">
    <property type="entry name" value="PAS-like_dom_sf"/>
</dbReference>
<dbReference type="InterPro" id="IPR050736">
    <property type="entry name" value="Sensor_HK_Regulatory"/>
</dbReference>
<dbReference type="InterPro" id="IPR005467">
    <property type="entry name" value="His_kinase_dom"/>
</dbReference>
<keyword evidence="5" id="KW-0418">Kinase</keyword>
<dbReference type="PRINTS" id="PR00344">
    <property type="entry name" value="BCTRLSENSOR"/>
</dbReference>
<dbReference type="InterPro" id="IPR036890">
    <property type="entry name" value="HATPase_C_sf"/>
</dbReference>
<evidence type="ECO:0000259" key="7">
    <source>
        <dbReference type="PROSITE" id="PS50109"/>
    </source>
</evidence>
<dbReference type="InterPro" id="IPR036097">
    <property type="entry name" value="HisK_dim/P_sf"/>
</dbReference>
<dbReference type="InterPro" id="IPR000014">
    <property type="entry name" value="PAS"/>
</dbReference>
<feature type="domain" description="Histidine kinase" evidence="7">
    <location>
        <begin position="141"/>
        <end position="360"/>
    </location>
</feature>
<dbReference type="SUPFAM" id="SSF47384">
    <property type="entry name" value="Homodimeric domain of signal transducing histidine kinase"/>
    <property type="match status" value="1"/>
</dbReference>
<dbReference type="PROSITE" id="PS50112">
    <property type="entry name" value="PAS"/>
    <property type="match status" value="1"/>
</dbReference>
<evidence type="ECO:0000259" key="8">
    <source>
        <dbReference type="PROSITE" id="PS50112"/>
    </source>
</evidence>
<dbReference type="SMART" id="SM00387">
    <property type="entry name" value="HATPase_c"/>
    <property type="match status" value="1"/>
</dbReference>
<feature type="domain" description="PAS" evidence="8">
    <location>
        <begin position="2"/>
        <end position="75"/>
    </location>
</feature>